<evidence type="ECO:0000256" key="6">
    <source>
        <dbReference type="ARBA" id="ARBA00022989"/>
    </source>
</evidence>
<dbReference type="GO" id="GO:0007608">
    <property type="term" value="P:sensory perception of smell"/>
    <property type="evidence" value="ECO:0007669"/>
    <property type="project" value="UniProtKB-KW"/>
</dbReference>
<evidence type="ECO:0000256" key="10">
    <source>
        <dbReference type="SAM" id="Phobius"/>
    </source>
</evidence>
<keyword evidence="9" id="KW-0807">Transducer</keyword>
<evidence type="ECO:0000256" key="1">
    <source>
        <dbReference type="ARBA" id="ARBA00004651"/>
    </source>
</evidence>
<keyword evidence="5" id="KW-0552">Olfaction</keyword>
<reference evidence="11 12" key="1">
    <citation type="journal article" date="2024" name="bioRxiv">
        <title>A reference genome for Trichogramma kaykai: A tiny desert-dwelling parasitoid wasp with competing sex-ratio distorters.</title>
        <authorList>
            <person name="Culotta J."/>
            <person name="Lindsey A.R."/>
        </authorList>
    </citation>
    <scope>NUCLEOTIDE SEQUENCE [LARGE SCALE GENOMIC DNA]</scope>
    <source>
        <strain evidence="11 12">KSX58</strain>
    </source>
</reference>
<dbReference type="Pfam" id="PF02949">
    <property type="entry name" value="7tm_6"/>
    <property type="match status" value="1"/>
</dbReference>
<feature type="transmembrane region" description="Helical" evidence="10">
    <location>
        <begin position="66"/>
        <end position="86"/>
    </location>
</feature>
<keyword evidence="4 10" id="KW-0812">Transmembrane</keyword>
<dbReference type="PANTHER" id="PTHR21137:SF35">
    <property type="entry name" value="ODORANT RECEPTOR 19A-RELATED"/>
    <property type="match status" value="1"/>
</dbReference>
<keyword evidence="2" id="KW-1003">Cell membrane</keyword>
<feature type="transmembrane region" description="Helical" evidence="10">
    <location>
        <begin position="119"/>
        <end position="140"/>
    </location>
</feature>
<feature type="transmembrane region" description="Helical" evidence="10">
    <location>
        <begin position="176"/>
        <end position="198"/>
    </location>
</feature>
<feature type="transmembrane region" description="Helical" evidence="10">
    <location>
        <begin position="274"/>
        <end position="295"/>
    </location>
</feature>
<keyword evidence="6 10" id="KW-1133">Transmembrane helix</keyword>
<evidence type="ECO:0000256" key="7">
    <source>
        <dbReference type="ARBA" id="ARBA00023136"/>
    </source>
</evidence>
<accession>A0ABD2XKQ7</accession>
<dbReference type="PANTHER" id="PTHR21137">
    <property type="entry name" value="ODORANT RECEPTOR"/>
    <property type="match status" value="1"/>
</dbReference>
<protein>
    <recommendedName>
        <fullName evidence="13">Odorant receptor</fullName>
    </recommendedName>
</protein>
<evidence type="ECO:0000313" key="12">
    <source>
        <dbReference type="Proteomes" id="UP001627154"/>
    </source>
</evidence>
<dbReference type="AlphaFoldDB" id="A0ABD2XKQ7"/>
<evidence type="ECO:0000256" key="9">
    <source>
        <dbReference type="ARBA" id="ARBA00023224"/>
    </source>
</evidence>
<evidence type="ECO:0000256" key="3">
    <source>
        <dbReference type="ARBA" id="ARBA00022606"/>
    </source>
</evidence>
<keyword evidence="8" id="KW-0675">Receptor</keyword>
<dbReference type="EMBL" id="JBJJXI010000019">
    <property type="protein sequence ID" value="KAL3405870.1"/>
    <property type="molecule type" value="Genomic_DNA"/>
</dbReference>
<organism evidence="11 12">
    <name type="scientific">Trichogramma kaykai</name>
    <dbReference type="NCBI Taxonomy" id="54128"/>
    <lineage>
        <taxon>Eukaryota</taxon>
        <taxon>Metazoa</taxon>
        <taxon>Ecdysozoa</taxon>
        <taxon>Arthropoda</taxon>
        <taxon>Hexapoda</taxon>
        <taxon>Insecta</taxon>
        <taxon>Pterygota</taxon>
        <taxon>Neoptera</taxon>
        <taxon>Endopterygota</taxon>
        <taxon>Hymenoptera</taxon>
        <taxon>Apocrita</taxon>
        <taxon>Proctotrupomorpha</taxon>
        <taxon>Chalcidoidea</taxon>
        <taxon>Trichogrammatidae</taxon>
        <taxon>Trichogramma</taxon>
    </lineage>
</organism>
<dbReference type="GO" id="GO:0007165">
    <property type="term" value="P:signal transduction"/>
    <property type="evidence" value="ECO:0007669"/>
    <property type="project" value="UniProtKB-KW"/>
</dbReference>
<comment type="caution">
    <text evidence="11">The sequence shown here is derived from an EMBL/GenBank/DDBJ whole genome shotgun (WGS) entry which is preliminary data.</text>
</comment>
<evidence type="ECO:0000256" key="2">
    <source>
        <dbReference type="ARBA" id="ARBA00022475"/>
    </source>
</evidence>
<proteinExistence type="predicted"/>
<name>A0ABD2XKQ7_9HYME</name>
<keyword evidence="7 10" id="KW-0472">Membrane</keyword>
<dbReference type="GO" id="GO:0005886">
    <property type="term" value="C:plasma membrane"/>
    <property type="evidence" value="ECO:0007669"/>
    <property type="project" value="UniProtKB-SubCell"/>
</dbReference>
<evidence type="ECO:0000313" key="11">
    <source>
        <dbReference type="EMBL" id="KAL3405870.1"/>
    </source>
</evidence>
<sequence>MDDIERRYEKISKFSLKSLGLWPTQSKLKRYTGFTIFTFLVLKIVYPQIVNVLKHSDNTIITLETAVYVLFNVISLSKYVSTLLNFSKVKALMLSIYEVRKNLTDHHEIKLMKKYENEAYFLVRFYALYVLTGILLHSLVPFAPPLLDAIYPLKNGTRGRLLPYRGDFVWFKQDDYHYEICVDFIVSAVIFWLLYAGIESIYTSTIKQICGLFAVVCYRFERKRKISSNVDQLSKQNFEEDYGLTSEEIADAVKLYNECIKCVGFLEDTYSIPVLVTQISLLLDMSIICLYVLFINEELLNGLRFGFFGSGMVLHLWYYFWIGQLVIDSSSRVHFSV</sequence>
<evidence type="ECO:0000256" key="8">
    <source>
        <dbReference type="ARBA" id="ARBA00023170"/>
    </source>
</evidence>
<dbReference type="InterPro" id="IPR004117">
    <property type="entry name" value="7tm6_olfct_rcpt"/>
</dbReference>
<comment type="subcellular location">
    <subcellularLocation>
        <location evidence="1">Cell membrane</location>
        <topology evidence="1">Multi-pass membrane protein</topology>
    </subcellularLocation>
</comment>
<keyword evidence="3" id="KW-0716">Sensory transduction</keyword>
<dbReference type="Proteomes" id="UP001627154">
    <property type="component" value="Unassembled WGS sequence"/>
</dbReference>
<evidence type="ECO:0000256" key="4">
    <source>
        <dbReference type="ARBA" id="ARBA00022692"/>
    </source>
</evidence>
<evidence type="ECO:0008006" key="13">
    <source>
        <dbReference type="Google" id="ProtNLM"/>
    </source>
</evidence>
<gene>
    <name evidence="11" type="ORF">TKK_001300</name>
</gene>
<evidence type="ECO:0000256" key="5">
    <source>
        <dbReference type="ARBA" id="ARBA00022725"/>
    </source>
</evidence>
<keyword evidence="12" id="KW-1185">Reference proteome</keyword>
<feature type="transmembrane region" description="Helical" evidence="10">
    <location>
        <begin position="307"/>
        <end position="327"/>
    </location>
</feature>
<feature type="transmembrane region" description="Helical" evidence="10">
    <location>
        <begin position="28"/>
        <end position="46"/>
    </location>
</feature>